<dbReference type="PANTHER" id="PTHR33361">
    <property type="entry name" value="GLR0591 PROTEIN"/>
    <property type="match status" value="1"/>
</dbReference>
<keyword evidence="1" id="KW-0472">Membrane</keyword>
<dbReference type="Proteomes" id="UP001159405">
    <property type="component" value="Unassembled WGS sequence"/>
</dbReference>
<evidence type="ECO:0000256" key="1">
    <source>
        <dbReference type="SAM" id="Phobius"/>
    </source>
</evidence>
<keyword evidence="3" id="KW-1185">Reference proteome</keyword>
<feature type="transmembrane region" description="Helical" evidence="1">
    <location>
        <begin position="32"/>
        <end position="55"/>
    </location>
</feature>
<organism evidence="2 3">
    <name type="scientific">Porites lobata</name>
    <dbReference type="NCBI Taxonomy" id="104759"/>
    <lineage>
        <taxon>Eukaryota</taxon>
        <taxon>Metazoa</taxon>
        <taxon>Cnidaria</taxon>
        <taxon>Anthozoa</taxon>
        <taxon>Hexacorallia</taxon>
        <taxon>Scleractinia</taxon>
        <taxon>Fungiina</taxon>
        <taxon>Poritidae</taxon>
        <taxon>Porites</taxon>
    </lineage>
</organism>
<accession>A0ABN8NHP8</accession>
<evidence type="ECO:0000313" key="3">
    <source>
        <dbReference type="Proteomes" id="UP001159405"/>
    </source>
</evidence>
<gene>
    <name evidence="2" type="ORF">PLOB_00018842</name>
</gene>
<name>A0ABN8NHP8_9CNID</name>
<dbReference type="EMBL" id="CALNXK010000022">
    <property type="protein sequence ID" value="CAH3109757.1"/>
    <property type="molecule type" value="Genomic_DNA"/>
</dbReference>
<dbReference type="InterPro" id="IPR010281">
    <property type="entry name" value="DUF885"/>
</dbReference>
<reference evidence="2 3" key="1">
    <citation type="submission" date="2022-05" db="EMBL/GenBank/DDBJ databases">
        <authorList>
            <consortium name="Genoscope - CEA"/>
            <person name="William W."/>
        </authorList>
    </citation>
    <scope>NUCLEOTIDE SEQUENCE [LARGE SCALE GENOMIC DNA]</scope>
</reference>
<protein>
    <recommendedName>
        <fullName evidence="4">DUF885 domain-containing protein</fullName>
    </recommendedName>
</protein>
<evidence type="ECO:0000313" key="2">
    <source>
        <dbReference type="EMBL" id="CAH3109757.1"/>
    </source>
</evidence>
<sequence>MSGKPDEASRMMAEDNLKFRGNKSSTISKSRIIFIVLVVVAVVFLIIGIVLIALASKRKGCDDHEKEGKHPGRPGEQTLTSFCEYSEEAKRIGLNEILQRAKKSYYKNNPFQMPNDPEATRDEIKKMYTAYNPKPEYIKNVTDAARELLKEVNETKVDTNKLKPRERKALSQLKHFLKTVFGQPYDMNYYTGHWMMGPTFFCYKQAICNGGRHLSSMLKRLKPENLEDVKLIEEKLKSHKEGILQYKKNVMMGKFHGMVYNQEACVGSANAIRSLNLQIAMKNETGVLEEEYLRKVLDEGYFSNITKEMNTTWKKEHGGKSVKESLDDYLVEYFGKPMSQLLRYLEQDHQRHCVPSNVSSGLATLPLNHVWVDGKENKSWPTNKKLPTGEMLDGKMAYSEIMAYFTTNEMTPDDVNKLGKEQLKKLYPQAVEAAKNVTGKSNETEAIREFRELLDSPDNYFNKVPFPPNESDAQAHARCSTIEGAKKYCPMRWKAIQGWFNEARMAMSLLYPKIVDMFYFAGDKHSTPNCPIDLRPDFNPSNAAQSYQRSDPMCLTTAYYNIPFFLSKLGPKSSEWTIGAHEARPGHHLQRQGSLEHFQDTCGGVIGWLDSISYYTAFTEGWALYAENPLISNDTDVYDEEPMRKYGMLKWQIWRAVRLIVDTGLHYKGMKRDEAINMFRNKAWDNTDFTDKEVTRYQGWPGQATAYMVGRLGILHSRKHATKELGKQFSLKDFHYQVLSQGSSPLAFLEEHINNYVECVKKPDKEGCSVILKPSKRTASKSKEKKPGIQLNFEGSRHYV</sequence>
<evidence type="ECO:0008006" key="4">
    <source>
        <dbReference type="Google" id="ProtNLM"/>
    </source>
</evidence>
<keyword evidence="1" id="KW-1133">Transmembrane helix</keyword>
<proteinExistence type="predicted"/>
<dbReference type="PANTHER" id="PTHR33361:SF2">
    <property type="entry name" value="DUF885 DOMAIN-CONTAINING PROTEIN"/>
    <property type="match status" value="1"/>
</dbReference>
<dbReference type="Pfam" id="PF05960">
    <property type="entry name" value="DUF885"/>
    <property type="match status" value="1"/>
</dbReference>
<comment type="caution">
    <text evidence="2">The sequence shown here is derived from an EMBL/GenBank/DDBJ whole genome shotgun (WGS) entry which is preliminary data.</text>
</comment>
<keyword evidence="1" id="KW-0812">Transmembrane</keyword>